<reference evidence="2 3" key="1">
    <citation type="submission" date="2014-11" db="EMBL/GenBank/DDBJ databases">
        <authorList>
            <person name="Zhu J."/>
            <person name="Qi W."/>
            <person name="Song R."/>
        </authorList>
    </citation>
    <scope>NUCLEOTIDE SEQUENCE [LARGE SCALE GENOMIC DNA]</scope>
</reference>
<name>A0A0G4EVP3_VITBC</name>
<dbReference type="InParanoid" id="A0A0G4EVP3"/>
<gene>
    <name evidence="2" type="ORF">Vbra_20955</name>
</gene>
<evidence type="ECO:0000256" key="1">
    <source>
        <dbReference type="SAM" id="MobiDB-lite"/>
    </source>
</evidence>
<dbReference type="OrthoDB" id="20772at2759"/>
<dbReference type="VEuPathDB" id="CryptoDB:Vbra_20955"/>
<dbReference type="Proteomes" id="UP000041254">
    <property type="component" value="Unassembled WGS sequence"/>
</dbReference>
<feature type="region of interest" description="Disordered" evidence="1">
    <location>
        <begin position="238"/>
        <end position="297"/>
    </location>
</feature>
<feature type="compositionally biased region" description="Low complexity" evidence="1">
    <location>
        <begin position="113"/>
        <end position="128"/>
    </location>
</feature>
<dbReference type="AlphaFoldDB" id="A0A0G4EVP3"/>
<feature type="compositionally biased region" description="Low complexity" evidence="1">
    <location>
        <begin position="159"/>
        <end position="170"/>
    </location>
</feature>
<evidence type="ECO:0000313" key="2">
    <source>
        <dbReference type="EMBL" id="CEM02717.1"/>
    </source>
</evidence>
<evidence type="ECO:0000313" key="3">
    <source>
        <dbReference type="Proteomes" id="UP000041254"/>
    </source>
</evidence>
<protein>
    <submittedName>
        <fullName evidence="2">Uncharacterized protein</fullName>
    </submittedName>
</protein>
<feature type="compositionally biased region" description="Pro residues" evidence="1">
    <location>
        <begin position="193"/>
        <end position="207"/>
    </location>
</feature>
<sequence>MTTNRLRGNALAALADSFWQQRAVPEGGGGHRDDGAPGPAMNRSPSTPVLGGQSRLPMDKSDGGDGSRESLLPPSARKRRGKYTRIVQDSDTDGEDNTQREASGGDGGDLRQRLLQRTQTQAKNQTQQAPGRAGDNSSSRHDHRQLPSVDHLITSMSSLSINNNNNNTSTPKLKRYPRSKTPPPAIATGSRLVPPPPPPQPPAPRTPSPVSKHQVLPDTAWDGGGGDDLFLNLRNESCRTPLRPGVKGVGGRSSESDSDSSDGGLRRGGGGFVTPRRPKRGDLAGAPIPKTPPPPATRNRIEALFDPDDAPFVRPPDQDGVDSGRFATPRFLRGWGAEVERFRERREGMARSWYRTFNREVFDGRLPADLVINWNARLLTTAG</sequence>
<feature type="region of interest" description="Disordered" evidence="1">
    <location>
        <begin position="159"/>
        <end position="223"/>
    </location>
</feature>
<feature type="region of interest" description="Disordered" evidence="1">
    <location>
        <begin position="22"/>
        <end position="144"/>
    </location>
</feature>
<feature type="compositionally biased region" description="Basic and acidic residues" evidence="1">
    <location>
        <begin position="57"/>
        <end position="68"/>
    </location>
</feature>
<keyword evidence="3" id="KW-1185">Reference proteome</keyword>
<accession>A0A0G4EVP3</accession>
<proteinExistence type="predicted"/>
<organism evidence="2 3">
    <name type="scientific">Vitrella brassicaformis (strain CCMP3155)</name>
    <dbReference type="NCBI Taxonomy" id="1169540"/>
    <lineage>
        <taxon>Eukaryota</taxon>
        <taxon>Sar</taxon>
        <taxon>Alveolata</taxon>
        <taxon>Colpodellida</taxon>
        <taxon>Vitrellaceae</taxon>
        <taxon>Vitrella</taxon>
    </lineage>
</organism>
<dbReference type="EMBL" id="CDMY01000334">
    <property type="protein sequence ID" value="CEM02717.1"/>
    <property type="molecule type" value="Genomic_DNA"/>
</dbReference>